<gene>
    <name evidence="1" type="primary">tssE</name>
    <name evidence="1" type="ORF">D5R81_10600</name>
</gene>
<dbReference type="InterPro" id="IPR017737">
    <property type="entry name" value="TssE1-like"/>
</dbReference>
<keyword evidence="2" id="KW-1185">Reference proteome</keyword>
<accession>A0A3A6TQS6</accession>
<reference evidence="1 2" key="1">
    <citation type="submission" date="2018-09" db="EMBL/GenBank/DDBJ databases">
        <title>Phylogeny of the Shewanellaceae, and recommendation for two new genera, Pseudoshewanella and Parashewanella.</title>
        <authorList>
            <person name="Wang G."/>
        </authorList>
    </citation>
    <scope>NUCLEOTIDE SEQUENCE [LARGE SCALE GENOMIC DNA]</scope>
    <source>
        <strain evidence="1 2">KCTC 22492</strain>
    </source>
</reference>
<protein>
    <submittedName>
        <fullName evidence="1">Type VI secretion system baseplate subunit TssE</fullName>
    </submittedName>
</protein>
<evidence type="ECO:0000313" key="2">
    <source>
        <dbReference type="Proteomes" id="UP000273022"/>
    </source>
</evidence>
<dbReference type="NCBIfam" id="TIGR03357">
    <property type="entry name" value="VI_zyme"/>
    <property type="match status" value="1"/>
</dbReference>
<comment type="caution">
    <text evidence="1">The sequence shown here is derived from an EMBL/GenBank/DDBJ whole genome shotgun (WGS) entry which is preliminary data.</text>
</comment>
<name>A0A3A6TQS6_9GAMM</name>
<dbReference type="OrthoDB" id="6401544at2"/>
<evidence type="ECO:0000313" key="1">
    <source>
        <dbReference type="EMBL" id="RJY14890.1"/>
    </source>
</evidence>
<sequence length="143" mass="16059">MSIMAKLTQTWVNDDTDSIRDAIIDNVCALISSRAPLWRDYSDTEVETIQGSIVHLGIRHFTPSQSKANVEVILADISELIRLYEPRLTQVSLELTNKSSTFNHLQFRISAIMHSAAGSETTIFDSVLNFSSNKLDVRKSNFV</sequence>
<dbReference type="AlphaFoldDB" id="A0A3A6TQS6"/>
<proteinExistence type="predicted"/>
<organism evidence="1 2">
    <name type="scientific">Parashewanella spongiae</name>
    <dbReference type="NCBI Taxonomy" id="342950"/>
    <lineage>
        <taxon>Bacteria</taxon>
        <taxon>Pseudomonadati</taxon>
        <taxon>Pseudomonadota</taxon>
        <taxon>Gammaproteobacteria</taxon>
        <taxon>Alteromonadales</taxon>
        <taxon>Shewanellaceae</taxon>
        <taxon>Parashewanella</taxon>
    </lineage>
</organism>
<dbReference type="SUPFAM" id="SSF160719">
    <property type="entry name" value="gpW/gp25-like"/>
    <property type="match status" value="1"/>
</dbReference>
<dbReference type="EMBL" id="QYYH01000059">
    <property type="protein sequence ID" value="RJY14890.1"/>
    <property type="molecule type" value="Genomic_DNA"/>
</dbReference>
<dbReference type="Proteomes" id="UP000273022">
    <property type="component" value="Unassembled WGS sequence"/>
</dbReference>